<evidence type="ECO:0000313" key="4">
    <source>
        <dbReference type="Proteomes" id="UP000730482"/>
    </source>
</evidence>
<feature type="region of interest" description="Disordered" evidence="1">
    <location>
        <begin position="1"/>
        <end position="98"/>
    </location>
</feature>
<protein>
    <submittedName>
        <fullName evidence="3">Uncharacterized protein</fullName>
    </submittedName>
</protein>
<keyword evidence="2" id="KW-1133">Transmembrane helix</keyword>
<feature type="compositionally biased region" description="Basic and acidic residues" evidence="1">
    <location>
        <begin position="12"/>
        <end position="34"/>
    </location>
</feature>
<name>A0ABS5KUZ7_9ACTN</name>
<proteinExistence type="predicted"/>
<evidence type="ECO:0000256" key="2">
    <source>
        <dbReference type="SAM" id="Phobius"/>
    </source>
</evidence>
<organism evidence="3 4">
    <name type="scientific">Catenulispora pinistramenti</name>
    <dbReference type="NCBI Taxonomy" id="2705254"/>
    <lineage>
        <taxon>Bacteria</taxon>
        <taxon>Bacillati</taxon>
        <taxon>Actinomycetota</taxon>
        <taxon>Actinomycetes</taxon>
        <taxon>Catenulisporales</taxon>
        <taxon>Catenulisporaceae</taxon>
        <taxon>Catenulispora</taxon>
    </lineage>
</organism>
<feature type="transmembrane region" description="Helical" evidence="2">
    <location>
        <begin position="106"/>
        <end position="124"/>
    </location>
</feature>
<gene>
    <name evidence="3" type="ORF">KGQ19_23380</name>
</gene>
<sequence length="132" mass="13920">MREGSGMVDGEWESRADGERESRVGGEWESHGMGKSEAGAAELMVAEAIAEPGASAGPEARPEPDPGEQRTSSARHLPSDTDPHLPSNTAPHLPSNTDHHLRWPEAVAITLALLLGGAVATGVFRPMLPWLG</sequence>
<reference evidence="3 4" key="1">
    <citation type="submission" date="2020-02" db="EMBL/GenBank/DDBJ databases">
        <title>Acidophilic actinobacteria isolated from forest soil.</title>
        <authorList>
            <person name="Golinska P."/>
        </authorList>
    </citation>
    <scope>NUCLEOTIDE SEQUENCE [LARGE SCALE GENOMIC DNA]</scope>
    <source>
        <strain evidence="3 4">NL8</strain>
    </source>
</reference>
<accession>A0ABS5KUZ7</accession>
<keyword evidence="2" id="KW-0472">Membrane</keyword>
<evidence type="ECO:0000256" key="1">
    <source>
        <dbReference type="SAM" id="MobiDB-lite"/>
    </source>
</evidence>
<dbReference type="RefSeq" id="WP_212011515.1">
    <property type="nucleotide sequence ID" value="NZ_JAAFYZ010000082.1"/>
</dbReference>
<feature type="compositionally biased region" description="Polar residues" evidence="1">
    <location>
        <begin position="86"/>
        <end position="96"/>
    </location>
</feature>
<comment type="caution">
    <text evidence="3">The sequence shown here is derived from an EMBL/GenBank/DDBJ whole genome shotgun (WGS) entry which is preliminary data.</text>
</comment>
<dbReference type="EMBL" id="JAAFYZ010000082">
    <property type="protein sequence ID" value="MBS2549810.1"/>
    <property type="molecule type" value="Genomic_DNA"/>
</dbReference>
<evidence type="ECO:0000313" key="3">
    <source>
        <dbReference type="EMBL" id="MBS2549810.1"/>
    </source>
</evidence>
<dbReference type="Proteomes" id="UP000730482">
    <property type="component" value="Unassembled WGS sequence"/>
</dbReference>
<keyword evidence="4" id="KW-1185">Reference proteome</keyword>
<keyword evidence="2" id="KW-0812">Transmembrane</keyword>